<organism evidence="2 3">
    <name type="scientific">Brachyspira pilosicoli</name>
    <name type="common">Serpulina pilosicoli</name>
    <dbReference type="NCBI Taxonomy" id="52584"/>
    <lineage>
        <taxon>Bacteria</taxon>
        <taxon>Pseudomonadati</taxon>
        <taxon>Spirochaetota</taxon>
        <taxon>Spirochaetia</taxon>
        <taxon>Brachyspirales</taxon>
        <taxon>Brachyspiraceae</taxon>
        <taxon>Brachyspira</taxon>
    </lineage>
</organism>
<dbReference type="InterPro" id="IPR018490">
    <property type="entry name" value="cNMP-bd_dom_sf"/>
</dbReference>
<evidence type="ECO:0000313" key="3">
    <source>
        <dbReference type="Proteomes" id="UP001242021"/>
    </source>
</evidence>
<feature type="coiled-coil region" evidence="1">
    <location>
        <begin position="337"/>
        <end position="364"/>
    </location>
</feature>
<dbReference type="InterPro" id="IPR014710">
    <property type="entry name" value="RmlC-like_jellyroll"/>
</dbReference>
<dbReference type="AlphaFoldDB" id="A0AAJ6KD04"/>
<gene>
    <name evidence="2" type="ORF">NEH99_09895</name>
</gene>
<dbReference type="RefSeq" id="WP_284602665.1">
    <property type="nucleotide sequence ID" value="NZ_CP098752.1"/>
</dbReference>
<reference evidence="2" key="1">
    <citation type="submission" date="2022-06" db="EMBL/GenBank/DDBJ databases">
        <title>Brachyspira pilosicoli from pigs in Switzerland.</title>
        <authorList>
            <person name="Schmitt S."/>
            <person name="Arnold M."/>
            <person name="Rossano A."/>
            <person name="Perreten V."/>
        </authorList>
    </citation>
    <scope>NUCLEOTIDE SEQUENCE</scope>
    <source>
        <strain evidence="2">MEI4028</strain>
    </source>
</reference>
<dbReference type="EMBL" id="CP098754">
    <property type="protein sequence ID" value="WIH94597.1"/>
    <property type="molecule type" value="Genomic_DNA"/>
</dbReference>
<evidence type="ECO:0000313" key="2">
    <source>
        <dbReference type="EMBL" id="WIH94597.1"/>
    </source>
</evidence>
<protein>
    <submittedName>
        <fullName evidence="2">Crp/Fnr family transcriptional regulator</fullName>
    </submittedName>
</protein>
<proteinExistence type="predicted"/>
<evidence type="ECO:0000256" key="1">
    <source>
        <dbReference type="SAM" id="Coils"/>
    </source>
</evidence>
<accession>A0AAJ6KD04</accession>
<dbReference type="SUPFAM" id="SSF51206">
    <property type="entry name" value="cAMP-binding domain-like"/>
    <property type="match status" value="1"/>
</dbReference>
<keyword evidence="1" id="KW-0175">Coiled coil</keyword>
<dbReference type="Proteomes" id="UP001242021">
    <property type="component" value="Chromosome"/>
</dbReference>
<dbReference type="Gene3D" id="2.60.120.10">
    <property type="entry name" value="Jelly Rolls"/>
    <property type="match status" value="1"/>
</dbReference>
<name>A0AAJ6KD04_BRAPL</name>
<sequence length="830" mass="98539">MNIPEENGIKNLTPNTTIYHEGEKIKNISIITKGEIDVYISSRELIGIEDEEEIMKYSCKLFSIPRNIMIGIGAFMYDSNYIFSFKSKNDNEIYTINIPDIEYIKTFFNSNRTYLTNMYHSLAYMIMKTYDEYIKIKKINDELKIVTTNLGVMYFNLNAKNKNIKSELFLKTKEVFEYATNDGFNFPTDFNTDFIKEDHEEIYNNNKNKIVEENEKLEFEIEYIKRFLTMPKEIKAPFFSYDVNMTLSATAILYQTLKDIADMLKFEFISTMENISFLYSNNQESLFTEYSKMAFELEKQGKNYEVWARYSRYIANTTKDVCEKIKNKYDYDLNIDIDELEITIKKLTENINSHNNDESNSEENNVQVIMGVEAIPEEIRNPSKKIIEMSGIPEDRASTFFKSLNAFKKLKDKFSTEDDARKIRRSVTNVFFEVYKEIAKKYIINSEKNKLFSMFLNFGYMDDQLLTPNQIVDLYEVKDKTSTKKINVFYIDEWLQKIYDKEEPPSLNGFGQDYREALREMKKRGIISDHELEEHWESPLKRLEYEIDNMIETTHRLCYGQISVYFPILHKDMIIKDFKDSLIKREAMENTLNSILEIDFSAFYREVLYKNKELNIEKELVMQEVLPNIILMPTYGSRAIMWEELSSRQKNSTARFLLPIFTSEDLEGLTLPMMGAFRWELCKTMLGPAWNDITQMSITSEYSDYIQFYKKNRNLSDDAKEKLKVQIKKCRNNLREVFVSDYVIWLKYESKGIMRLNRVARGILYRQVPFAKNIRDELEKQPMFADMANRFKNIRNKKATELENRYFKFTKTGNPLPEELQNHIDFYKKM</sequence>